<comment type="caution">
    <text evidence="2">The sequence shown here is derived from an EMBL/GenBank/DDBJ whole genome shotgun (WGS) entry which is preliminary data.</text>
</comment>
<evidence type="ECO:0000256" key="1">
    <source>
        <dbReference type="SAM" id="MobiDB-lite"/>
    </source>
</evidence>
<accession>A0ABU6NV81</accession>
<name>A0ABU6NV81_9BACI</name>
<feature type="compositionally biased region" description="Basic residues" evidence="1">
    <location>
        <begin position="49"/>
        <end position="58"/>
    </location>
</feature>
<organism evidence="2 3">
    <name type="scientific">Metabacillus fastidiosus</name>
    <dbReference type="NCBI Taxonomy" id="1458"/>
    <lineage>
        <taxon>Bacteria</taxon>
        <taxon>Bacillati</taxon>
        <taxon>Bacillota</taxon>
        <taxon>Bacilli</taxon>
        <taxon>Bacillales</taxon>
        <taxon>Bacillaceae</taxon>
        <taxon>Metabacillus</taxon>
    </lineage>
</organism>
<evidence type="ECO:0000313" key="2">
    <source>
        <dbReference type="EMBL" id="MED4401048.1"/>
    </source>
</evidence>
<keyword evidence="3" id="KW-1185">Reference proteome</keyword>
<dbReference type="EMBL" id="JARTFS010000005">
    <property type="protein sequence ID" value="MED4401048.1"/>
    <property type="molecule type" value="Genomic_DNA"/>
</dbReference>
<dbReference type="RefSeq" id="WP_156483629.1">
    <property type="nucleotide sequence ID" value="NZ_JARTFQ010000007.1"/>
</dbReference>
<proteinExistence type="predicted"/>
<evidence type="ECO:0000313" key="3">
    <source>
        <dbReference type="Proteomes" id="UP001342826"/>
    </source>
</evidence>
<dbReference type="Proteomes" id="UP001342826">
    <property type="component" value="Unassembled WGS sequence"/>
</dbReference>
<protein>
    <recommendedName>
        <fullName evidence="4">RNA polymerase subunit sigma-70</fullName>
    </recommendedName>
</protein>
<sequence>MRFSEKGELSSSMNRNIFGVDFHDRLERQEQNLANEMASEYGVSPHEVKKIKKQISRS</sequence>
<gene>
    <name evidence="2" type="ORF">P9271_06840</name>
</gene>
<evidence type="ECO:0008006" key="4">
    <source>
        <dbReference type="Google" id="ProtNLM"/>
    </source>
</evidence>
<feature type="region of interest" description="Disordered" evidence="1">
    <location>
        <begin position="37"/>
        <end position="58"/>
    </location>
</feature>
<dbReference type="GeneID" id="301143473"/>
<reference evidence="2 3" key="1">
    <citation type="submission" date="2023-03" db="EMBL/GenBank/DDBJ databases">
        <title>Bacillus Genome Sequencing.</title>
        <authorList>
            <person name="Dunlap C."/>
        </authorList>
    </citation>
    <scope>NUCLEOTIDE SEQUENCE [LARGE SCALE GENOMIC DNA]</scope>
    <source>
        <strain evidence="2 3">NRS-1717</strain>
    </source>
</reference>